<comment type="cofactor">
    <cofactor evidence="2">
        <name>Mg(2+)</name>
        <dbReference type="ChEBI" id="CHEBI:18420"/>
    </cofactor>
</comment>
<comment type="similarity">
    <text evidence="4">Belongs to the peptidase M29 family.</text>
</comment>
<dbReference type="InterPro" id="IPR000787">
    <property type="entry name" value="Peptidase_M29"/>
</dbReference>
<dbReference type="OrthoDB" id="9803993at2"/>
<evidence type="ECO:0000256" key="4">
    <source>
        <dbReference type="ARBA" id="ARBA00008236"/>
    </source>
</evidence>
<keyword evidence="5 10" id="KW-0031">Aminopeptidase</keyword>
<gene>
    <name evidence="10" type="primary">ampS</name>
    <name evidence="10" type="ORF">CLCY_1c01750</name>
</gene>
<keyword evidence="8 10" id="KW-0378">Hydrolase</keyword>
<evidence type="ECO:0000256" key="9">
    <source>
        <dbReference type="ARBA" id="ARBA00023049"/>
    </source>
</evidence>
<evidence type="ECO:0000256" key="7">
    <source>
        <dbReference type="ARBA" id="ARBA00022723"/>
    </source>
</evidence>
<name>A0A0J8FZA2_CLOCY</name>
<keyword evidence="11" id="KW-1185">Reference proteome</keyword>
<dbReference type="PRINTS" id="PR00919">
    <property type="entry name" value="THERMOPTASE"/>
</dbReference>
<keyword evidence="9" id="KW-0482">Metalloprotease</keyword>
<comment type="cofactor">
    <cofactor evidence="3">
        <name>Zn(2+)</name>
        <dbReference type="ChEBI" id="CHEBI:29105"/>
    </cofactor>
</comment>
<evidence type="ECO:0000256" key="1">
    <source>
        <dbReference type="ARBA" id="ARBA00001941"/>
    </source>
</evidence>
<keyword evidence="6" id="KW-0645">Protease</keyword>
<organism evidence="10 11">
    <name type="scientific">Clostridium cylindrosporum DSM 605</name>
    <dbReference type="NCBI Taxonomy" id="1121307"/>
    <lineage>
        <taxon>Bacteria</taxon>
        <taxon>Bacillati</taxon>
        <taxon>Bacillota</taxon>
        <taxon>Clostridia</taxon>
        <taxon>Eubacteriales</taxon>
        <taxon>Clostridiaceae</taxon>
        <taxon>Clostridium</taxon>
    </lineage>
</organism>
<dbReference type="RefSeq" id="WP_048571339.1">
    <property type="nucleotide sequence ID" value="NZ_LFVU01000028.1"/>
</dbReference>
<reference evidence="10 11" key="1">
    <citation type="submission" date="2015-06" db="EMBL/GenBank/DDBJ databases">
        <title>Draft genome sequence of the purine-degrading Clostridium cylindrosporum HC-1 (DSM 605).</title>
        <authorList>
            <person name="Poehlein A."/>
            <person name="Schiel-Bengelsdorf B."/>
            <person name="Bengelsdorf F."/>
            <person name="Daniel R."/>
            <person name="Duerre P."/>
        </authorList>
    </citation>
    <scope>NUCLEOTIDE SEQUENCE [LARGE SCALE GENOMIC DNA]</scope>
    <source>
        <strain evidence="10 11">DSM 605</strain>
    </source>
</reference>
<dbReference type="GO" id="GO:0004177">
    <property type="term" value="F:aminopeptidase activity"/>
    <property type="evidence" value="ECO:0007669"/>
    <property type="project" value="UniProtKB-KW"/>
</dbReference>
<dbReference type="PANTHER" id="PTHR34448">
    <property type="entry name" value="AMINOPEPTIDASE"/>
    <property type="match status" value="1"/>
</dbReference>
<dbReference type="STRING" id="1121307.CLCY_1c01750"/>
<dbReference type="Pfam" id="PF02073">
    <property type="entry name" value="Peptidase_M29"/>
    <property type="match status" value="1"/>
</dbReference>
<protein>
    <submittedName>
        <fullName evidence="10">Aminopeptidase AmpS</fullName>
        <ecNumber evidence="10">3.4.11.-</ecNumber>
    </submittedName>
</protein>
<evidence type="ECO:0000256" key="3">
    <source>
        <dbReference type="ARBA" id="ARBA00001947"/>
    </source>
</evidence>
<evidence type="ECO:0000313" key="10">
    <source>
        <dbReference type="EMBL" id="KMT20941.1"/>
    </source>
</evidence>
<dbReference type="InterPro" id="IPR052170">
    <property type="entry name" value="M29_Exopeptidase"/>
</dbReference>
<evidence type="ECO:0000256" key="5">
    <source>
        <dbReference type="ARBA" id="ARBA00022438"/>
    </source>
</evidence>
<sequence>MLTFKEKLSNYAKLLVKKGVNIQKGQILILTTSIEHKDFALDISREAYREGAKYVHINWQCDEAVRLRYEECEDSYLSFFPEFLVSMFETSDRENAAYLYVKSPDPDLLVGIDPIKISTSSKAAGTALKNHDDYVSASKATWCVAQIPSIKWATKVFPDIAEKEALEKLYDTIFKITKVDTNDPIKEWDKHLEILENRVKHLNNLHIKTMHYKSSTIDLTLTLPKDAIWQGGGENSQKEVYFVANIPTEEVFTVPLRESVNGTVKSTMPLNYRGSLIEDFSLTFEKGKVVSFSAKSGENILKSLLSIDKGSSYLGEVALVPYSSPINSCDIVFYSTLFDENASCHFALGSCYPTNIKNGDKLSDDELLSLGANVSISHEDFMVGSKDLKINVTTYSNESITIFENGEFTL</sequence>
<dbReference type="InterPro" id="IPR035097">
    <property type="entry name" value="M29_N-terminal"/>
</dbReference>
<comment type="cofactor">
    <cofactor evidence="1">
        <name>Co(2+)</name>
        <dbReference type="ChEBI" id="CHEBI:48828"/>
    </cofactor>
</comment>
<dbReference type="AlphaFoldDB" id="A0A0J8FZA2"/>
<proteinExistence type="inferred from homology"/>
<dbReference type="PANTHER" id="PTHR34448:SF3">
    <property type="entry name" value="AMINOPEPTIDASE AMPS"/>
    <property type="match status" value="1"/>
</dbReference>
<dbReference type="PATRIC" id="fig|1121307.3.peg.536"/>
<dbReference type="GO" id="GO:0008237">
    <property type="term" value="F:metallopeptidase activity"/>
    <property type="evidence" value="ECO:0007669"/>
    <property type="project" value="UniProtKB-KW"/>
</dbReference>
<evidence type="ECO:0000256" key="8">
    <source>
        <dbReference type="ARBA" id="ARBA00022801"/>
    </source>
</evidence>
<dbReference type="GO" id="GO:0046872">
    <property type="term" value="F:metal ion binding"/>
    <property type="evidence" value="ECO:0007669"/>
    <property type="project" value="UniProtKB-KW"/>
</dbReference>
<evidence type="ECO:0000256" key="2">
    <source>
        <dbReference type="ARBA" id="ARBA00001946"/>
    </source>
</evidence>
<dbReference type="EC" id="3.4.11.-" evidence="10"/>
<accession>A0A0J8FZA2</accession>
<dbReference type="SUPFAM" id="SSF144052">
    <property type="entry name" value="Thermophilic metalloprotease-like"/>
    <property type="match status" value="1"/>
</dbReference>
<evidence type="ECO:0000313" key="11">
    <source>
        <dbReference type="Proteomes" id="UP000036756"/>
    </source>
</evidence>
<keyword evidence="7" id="KW-0479">Metal-binding</keyword>
<dbReference type="Gene3D" id="3.40.1830.10">
    <property type="entry name" value="Thermophilic metalloprotease (M29)"/>
    <property type="match status" value="1"/>
</dbReference>
<dbReference type="Proteomes" id="UP000036756">
    <property type="component" value="Unassembled WGS sequence"/>
</dbReference>
<dbReference type="EMBL" id="LFVU01000028">
    <property type="protein sequence ID" value="KMT20941.1"/>
    <property type="molecule type" value="Genomic_DNA"/>
</dbReference>
<comment type="caution">
    <text evidence="10">The sequence shown here is derived from an EMBL/GenBank/DDBJ whole genome shotgun (WGS) entry which is preliminary data.</text>
</comment>
<evidence type="ECO:0000256" key="6">
    <source>
        <dbReference type="ARBA" id="ARBA00022670"/>
    </source>
</evidence>
<dbReference type="GO" id="GO:0006508">
    <property type="term" value="P:proteolysis"/>
    <property type="evidence" value="ECO:0007669"/>
    <property type="project" value="UniProtKB-KW"/>
</dbReference>